<accession>A0A0A8K800</accession>
<keyword evidence="9 10" id="KW-0472">Membrane</keyword>
<comment type="similarity">
    <text evidence="3 10">Belongs to the FliL family.</text>
</comment>
<keyword evidence="7 10" id="KW-0283">Flagellar rotation</keyword>
<feature type="region of interest" description="Disordered" evidence="11">
    <location>
        <begin position="52"/>
        <end position="73"/>
    </location>
</feature>
<dbReference type="GO" id="GO:0006935">
    <property type="term" value="P:chemotaxis"/>
    <property type="evidence" value="ECO:0007669"/>
    <property type="project" value="UniProtKB-KW"/>
</dbReference>
<evidence type="ECO:0000256" key="6">
    <source>
        <dbReference type="ARBA" id="ARBA00022692"/>
    </source>
</evidence>
<gene>
    <name evidence="12" type="primary">fliL</name>
</gene>
<dbReference type="PANTHER" id="PTHR35091:SF2">
    <property type="entry name" value="FLAGELLAR PROTEIN FLIL"/>
    <property type="match status" value="1"/>
</dbReference>
<keyword evidence="8 10" id="KW-1133">Transmembrane helix</keyword>
<comment type="function">
    <text evidence="1 10">Controls the rotational direction of flagella during chemotaxis.</text>
</comment>
<evidence type="ECO:0000256" key="2">
    <source>
        <dbReference type="ARBA" id="ARBA00004162"/>
    </source>
</evidence>
<keyword evidence="5 10" id="KW-0145">Chemotaxis</keyword>
<dbReference type="PANTHER" id="PTHR35091">
    <property type="entry name" value="FLAGELLAR PROTEIN FLIL"/>
    <property type="match status" value="1"/>
</dbReference>
<keyword evidence="12" id="KW-0282">Flagellum</keyword>
<keyword evidence="12" id="KW-0966">Cell projection</keyword>
<evidence type="ECO:0000256" key="5">
    <source>
        <dbReference type="ARBA" id="ARBA00022500"/>
    </source>
</evidence>
<keyword evidence="4" id="KW-1003">Cell membrane</keyword>
<comment type="subcellular location">
    <subcellularLocation>
        <location evidence="10">Cell inner membrane</location>
    </subcellularLocation>
    <subcellularLocation>
        <location evidence="2">Cell membrane</location>
        <topology evidence="2">Single-pass membrane protein</topology>
    </subcellularLocation>
</comment>
<evidence type="ECO:0000256" key="7">
    <source>
        <dbReference type="ARBA" id="ARBA00022779"/>
    </source>
</evidence>
<evidence type="ECO:0000256" key="10">
    <source>
        <dbReference type="RuleBase" id="RU364125"/>
    </source>
</evidence>
<dbReference type="EMBL" id="LC043076">
    <property type="protein sequence ID" value="BAQ18881.1"/>
    <property type="molecule type" value="Genomic_DNA"/>
</dbReference>
<dbReference type="AlphaFoldDB" id="A0A0A8K800"/>
<protein>
    <recommendedName>
        <fullName evidence="10">Flagellar protein FliL</fullName>
    </recommendedName>
</protein>
<evidence type="ECO:0000256" key="1">
    <source>
        <dbReference type="ARBA" id="ARBA00002254"/>
    </source>
</evidence>
<dbReference type="GO" id="GO:0071978">
    <property type="term" value="P:bacterial-type flagellum-dependent swarming motility"/>
    <property type="evidence" value="ECO:0007669"/>
    <property type="project" value="TreeGrafter"/>
</dbReference>
<feature type="transmembrane region" description="Helical" evidence="10">
    <location>
        <begin position="21"/>
        <end position="40"/>
    </location>
</feature>
<keyword evidence="6 10" id="KW-0812">Transmembrane</keyword>
<evidence type="ECO:0000256" key="9">
    <source>
        <dbReference type="ARBA" id="ARBA00023136"/>
    </source>
</evidence>
<keyword evidence="10" id="KW-0997">Cell inner membrane</keyword>
<sequence>MAKEAPKKEESAAVPAKRGRKVIFIVIGAVLVSVVVGLALGKVLFGRHASGGATADGEEEVHEAAPRKAEPGKPPVFVNLDPFTVNLQASDTGVEQYLQAVATLRVSDEKAAEQIKLYMPQIRHEVLSLMAAKTSADVSTLEGRKQLAEEIRDVSNEVLGFSPPANKRGKRPASDDFPVMAVFFTQFIVQ</sequence>
<dbReference type="GO" id="GO:0009425">
    <property type="term" value="C:bacterial-type flagellum basal body"/>
    <property type="evidence" value="ECO:0007669"/>
    <property type="project" value="InterPro"/>
</dbReference>
<dbReference type="GO" id="GO:0005886">
    <property type="term" value="C:plasma membrane"/>
    <property type="evidence" value="ECO:0007669"/>
    <property type="project" value="UniProtKB-SubCell"/>
</dbReference>
<evidence type="ECO:0000256" key="3">
    <source>
        <dbReference type="ARBA" id="ARBA00008281"/>
    </source>
</evidence>
<evidence type="ECO:0000256" key="4">
    <source>
        <dbReference type="ARBA" id="ARBA00022475"/>
    </source>
</evidence>
<organism evidence="12">
    <name type="scientific">Sphingomonas sp. A1</name>
    <dbReference type="NCBI Taxonomy" id="90322"/>
    <lineage>
        <taxon>Bacteria</taxon>
        <taxon>Pseudomonadati</taxon>
        <taxon>Pseudomonadota</taxon>
        <taxon>Alphaproteobacteria</taxon>
        <taxon>Sphingomonadales</taxon>
        <taxon>Sphingomonadaceae</taxon>
        <taxon>Sphingomonas</taxon>
    </lineage>
</organism>
<evidence type="ECO:0000256" key="8">
    <source>
        <dbReference type="ARBA" id="ARBA00022989"/>
    </source>
</evidence>
<dbReference type="InterPro" id="IPR005503">
    <property type="entry name" value="FliL"/>
</dbReference>
<reference evidence="12" key="1">
    <citation type="submission" date="2015-04" db="EMBL/GenBank/DDBJ databases">
        <title>Formation of a single polar flagellum by lateral and polar bacterial flagellar gene sets.</title>
        <authorList>
            <person name="Maruyama Y."/>
            <person name="Kobayashi M."/>
            <person name="Murata K."/>
            <person name="Hashimoto W."/>
        </authorList>
    </citation>
    <scope>NUCLEOTIDE SEQUENCE</scope>
    <source>
        <strain evidence="12">A1</strain>
    </source>
</reference>
<evidence type="ECO:0000313" key="12">
    <source>
        <dbReference type="EMBL" id="BAQ18881.1"/>
    </source>
</evidence>
<keyword evidence="12" id="KW-0969">Cilium</keyword>
<evidence type="ECO:0000256" key="11">
    <source>
        <dbReference type="SAM" id="MobiDB-lite"/>
    </source>
</evidence>
<name>A0A0A8K800_9SPHN</name>
<feature type="compositionally biased region" description="Basic and acidic residues" evidence="11">
    <location>
        <begin position="62"/>
        <end position="71"/>
    </location>
</feature>
<dbReference type="Pfam" id="PF03748">
    <property type="entry name" value="FliL"/>
    <property type="match status" value="1"/>
</dbReference>
<proteinExistence type="inferred from homology"/>